<protein>
    <recommendedName>
        <fullName evidence="4">Cell surface protein</fullName>
    </recommendedName>
</protein>
<evidence type="ECO:0008006" key="4">
    <source>
        <dbReference type="Google" id="ProtNLM"/>
    </source>
</evidence>
<evidence type="ECO:0000313" key="2">
    <source>
        <dbReference type="EMBL" id="MDR7666207.1"/>
    </source>
</evidence>
<gene>
    <name evidence="2" type="ORF">RG963_10555</name>
</gene>
<dbReference type="RefSeq" id="WP_310576235.1">
    <property type="nucleotide sequence ID" value="NZ_JAVKPK010000041.1"/>
</dbReference>
<dbReference type="EMBL" id="JAVKPK010000041">
    <property type="protein sequence ID" value="MDR7666207.1"/>
    <property type="molecule type" value="Genomic_DNA"/>
</dbReference>
<sequence length="102" mass="11800">MKVKLKGKRKQKVRFALSKTKLFETSTGQRRHITSISENLKGNSKREFDLESDASYSFVVQPDPFIPFIVEFSTIEYRSHSDQLFQFGLALFISGLVIYFAK</sequence>
<dbReference type="Proteomes" id="UP001246244">
    <property type="component" value="Unassembled WGS sequence"/>
</dbReference>
<evidence type="ECO:0000313" key="3">
    <source>
        <dbReference type="Proteomes" id="UP001246244"/>
    </source>
</evidence>
<organism evidence="2 3">
    <name type="scientific">Methanosarcina baikalica</name>
    <dbReference type="NCBI Taxonomy" id="3073890"/>
    <lineage>
        <taxon>Archaea</taxon>
        <taxon>Methanobacteriati</taxon>
        <taxon>Methanobacteriota</taxon>
        <taxon>Stenosarchaea group</taxon>
        <taxon>Methanomicrobia</taxon>
        <taxon>Methanosarcinales</taxon>
        <taxon>Methanosarcinaceae</taxon>
        <taxon>Methanosarcina</taxon>
    </lineage>
</organism>
<keyword evidence="1" id="KW-0472">Membrane</keyword>
<accession>A0ABU2D2Y0</accession>
<evidence type="ECO:0000256" key="1">
    <source>
        <dbReference type="SAM" id="Phobius"/>
    </source>
</evidence>
<keyword evidence="1" id="KW-1133">Transmembrane helix</keyword>
<reference evidence="3" key="1">
    <citation type="submission" date="2023-07" db="EMBL/GenBank/DDBJ databases">
        <title>Whole-genome sequencing of a new Methanosarcina sp. Z-7115.</title>
        <authorList>
            <person name="Zhilina T.N."/>
            <person name="Merkel A.Y."/>
        </authorList>
    </citation>
    <scope>NUCLEOTIDE SEQUENCE [LARGE SCALE GENOMIC DNA]</scope>
    <source>
        <strain evidence="3">Z-7115</strain>
    </source>
</reference>
<name>A0ABU2D2Y0_9EURY</name>
<comment type="caution">
    <text evidence="2">The sequence shown here is derived from an EMBL/GenBank/DDBJ whole genome shotgun (WGS) entry which is preliminary data.</text>
</comment>
<proteinExistence type="predicted"/>
<feature type="transmembrane region" description="Helical" evidence="1">
    <location>
        <begin position="84"/>
        <end position="101"/>
    </location>
</feature>
<keyword evidence="1" id="KW-0812">Transmembrane</keyword>
<keyword evidence="3" id="KW-1185">Reference proteome</keyword>